<proteinExistence type="predicted"/>
<dbReference type="PROSITE" id="PS51186">
    <property type="entry name" value="GNAT"/>
    <property type="match status" value="1"/>
</dbReference>
<dbReference type="GO" id="GO:0016747">
    <property type="term" value="F:acyltransferase activity, transferring groups other than amino-acyl groups"/>
    <property type="evidence" value="ECO:0007669"/>
    <property type="project" value="InterPro"/>
</dbReference>
<dbReference type="Proteomes" id="UP000247540">
    <property type="component" value="Unassembled WGS sequence"/>
</dbReference>
<dbReference type="OrthoDB" id="9178559at2"/>
<comment type="caution">
    <text evidence="2">The sequence shown here is derived from an EMBL/GenBank/DDBJ whole genome shotgun (WGS) entry which is preliminary data.</text>
</comment>
<dbReference type="SUPFAM" id="SSF55729">
    <property type="entry name" value="Acyl-CoA N-acyltransferases (Nat)"/>
    <property type="match status" value="1"/>
</dbReference>
<reference evidence="2 3" key="1">
    <citation type="submission" date="2018-06" db="EMBL/GenBank/DDBJ databases">
        <title>Genomic Encyclopedia of Type Strains, Phase III (KMG-III): the genomes of soil and plant-associated and newly described type strains.</title>
        <authorList>
            <person name="Whitman W."/>
        </authorList>
    </citation>
    <scope>NUCLEOTIDE SEQUENCE [LARGE SCALE GENOMIC DNA]</scope>
    <source>
        <strain evidence="2 3">CECT 7646</strain>
    </source>
</reference>
<evidence type="ECO:0000313" key="2">
    <source>
        <dbReference type="EMBL" id="PYE76067.1"/>
    </source>
</evidence>
<keyword evidence="3" id="KW-1185">Reference proteome</keyword>
<accession>A0A318SEM3</accession>
<evidence type="ECO:0000259" key="1">
    <source>
        <dbReference type="PROSITE" id="PS51186"/>
    </source>
</evidence>
<organism evidence="2 3">
    <name type="scientific">Xylophilus ampelinus</name>
    <dbReference type="NCBI Taxonomy" id="54067"/>
    <lineage>
        <taxon>Bacteria</taxon>
        <taxon>Pseudomonadati</taxon>
        <taxon>Pseudomonadota</taxon>
        <taxon>Betaproteobacteria</taxon>
        <taxon>Burkholderiales</taxon>
        <taxon>Xylophilus</taxon>
    </lineage>
</organism>
<dbReference type="EMBL" id="QJTC01000016">
    <property type="protein sequence ID" value="PYE76067.1"/>
    <property type="molecule type" value="Genomic_DNA"/>
</dbReference>
<protein>
    <recommendedName>
        <fullName evidence="1">N-acetyltransferase domain-containing protein</fullName>
    </recommendedName>
</protein>
<evidence type="ECO:0000313" key="3">
    <source>
        <dbReference type="Proteomes" id="UP000247540"/>
    </source>
</evidence>
<gene>
    <name evidence="2" type="ORF">DFQ15_11627</name>
</gene>
<dbReference type="AlphaFoldDB" id="A0A318SEM3"/>
<dbReference type="Gene3D" id="3.40.630.30">
    <property type="match status" value="1"/>
</dbReference>
<dbReference type="Pfam" id="PF00583">
    <property type="entry name" value="Acetyltransf_1"/>
    <property type="match status" value="1"/>
</dbReference>
<name>A0A318SEM3_9BURK</name>
<dbReference type="InterPro" id="IPR016181">
    <property type="entry name" value="Acyl_CoA_acyltransferase"/>
</dbReference>
<dbReference type="RefSeq" id="WP_110466069.1">
    <property type="nucleotide sequence ID" value="NZ_JAMOFZ010000016.1"/>
</dbReference>
<feature type="domain" description="N-acetyltransferase" evidence="1">
    <location>
        <begin position="37"/>
        <end position="191"/>
    </location>
</feature>
<sequence>MIAPKNFLQASFHAGRNWLRPTRATDEGAADLPPALVPIRTLGPAYRERIAAHLLSLEPEYRYLRFGYAAGEEQIRRYVDQLDFAKDKIFGIYNRRLELIAVAHLAFGDAAQPTRRAEFGVSVVRTARGCGHGARLFRRAGVHARNAGVAEILIHALSENTAMLRIARKAGARVRRDGSESEAYLALPPADLDSRVAQVVEQHLAEVDYRLKVQAKQFWDVLGGVQEVRAGVRQGRFRSGQ</sequence>
<dbReference type="InterPro" id="IPR000182">
    <property type="entry name" value="GNAT_dom"/>
</dbReference>